<feature type="coiled-coil region" evidence="2">
    <location>
        <begin position="190"/>
        <end position="227"/>
    </location>
</feature>
<dbReference type="SUPFAM" id="SSF111369">
    <property type="entry name" value="HlyD-like secretion proteins"/>
    <property type="match status" value="1"/>
</dbReference>
<gene>
    <name evidence="4" type="ORF">KIH39_11720</name>
</gene>
<dbReference type="Gene3D" id="2.40.30.170">
    <property type="match status" value="1"/>
</dbReference>
<dbReference type="Pfam" id="PF25954">
    <property type="entry name" value="Beta-barrel_RND_2"/>
    <property type="match status" value="1"/>
</dbReference>
<evidence type="ECO:0000256" key="2">
    <source>
        <dbReference type="SAM" id="Coils"/>
    </source>
</evidence>
<protein>
    <submittedName>
        <fullName evidence="4">Efflux RND transporter periplasmic adaptor subunit</fullName>
    </submittedName>
</protein>
<proteinExistence type="inferred from homology"/>
<dbReference type="PANTHER" id="PTHR30469">
    <property type="entry name" value="MULTIDRUG RESISTANCE PROTEIN MDTA"/>
    <property type="match status" value="1"/>
</dbReference>
<feature type="domain" description="CusB-like beta-barrel" evidence="3">
    <location>
        <begin position="301"/>
        <end position="370"/>
    </location>
</feature>
<dbReference type="NCBIfam" id="TIGR01730">
    <property type="entry name" value="RND_mfp"/>
    <property type="match status" value="1"/>
</dbReference>
<keyword evidence="2" id="KW-0175">Coiled coil</keyword>
<dbReference type="Gene3D" id="2.40.50.100">
    <property type="match status" value="1"/>
</dbReference>
<dbReference type="InterPro" id="IPR058792">
    <property type="entry name" value="Beta-barrel_RND_2"/>
</dbReference>
<evidence type="ECO:0000256" key="1">
    <source>
        <dbReference type="ARBA" id="ARBA00009477"/>
    </source>
</evidence>
<dbReference type="AlphaFoldDB" id="A0A8E6F0H5"/>
<dbReference type="Gene3D" id="2.40.420.20">
    <property type="match status" value="1"/>
</dbReference>
<dbReference type="KEGG" id="tsph:KIH39_11720"/>
<dbReference type="PANTHER" id="PTHR30469:SF37">
    <property type="entry name" value="RAGD PROTEIN"/>
    <property type="match status" value="1"/>
</dbReference>
<keyword evidence="5" id="KW-1185">Reference proteome</keyword>
<dbReference type="RefSeq" id="WP_213499631.1">
    <property type="nucleotide sequence ID" value="NZ_CP074694.1"/>
</dbReference>
<dbReference type="Gene3D" id="1.10.287.470">
    <property type="entry name" value="Helix hairpin bin"/>
    <property type="match status" value="1"/>
</dbReference>
<sequence>MYYPRSLILPLTSLLVVVGFIPGCMKSPGSSSQEKSKAAQTIVSVQTPQKKTIHWSVEQPATIQAYETTPIIAKVPGYISRVLVDIDDKIDGPEIGWLGEEVKQGTLLAELSIPELEEERKQKLAEAVAMKAMVEVAQKNLLVAEANIKSNEKMVLESESALAKADANSKRWSSEASRSDEMVARRVMDKQTAEETRNQAIAAASELDEAKARVQSAKARLTESQAKQQSALSDITAAEAKARSADAEARRVAALRRYAYITAPYKGIVTARNVHTGHFLQMNSSQPLFMVARLDPIRIFMEVPEAAASQVGKGSPAQVTIPSISNAAISAKVTRTAGVLNPDIRTLRVEIDLPNPDFKIRPGLYATVSLPIETPNAYTVPGKSTFMLDEFNYCFIVEEGKAVRYQVELGHKEGDEVELLMLKKADPKSTWHTPLGNEQVVVTREGPLETGTDVQVK</sequence>
<dbReference type="GO" id="GO:1990281">
    <property type="term" value="C:efflux pump complex"/>
    <property type="evidence" value="ECO:0007669"/>
    <property type="project" value="TreeGrafter"/>
</dbReference>
<dbReference type="InterPro" id="IPR006143">
    <property type="entry name" value="RND_pump_MFP"/>
</dbReference>
<dbReference type="EMBL" id="CP074694">
    <property type="protein sequence ID" value="QVL34541.1"/>
    <property type="molecule type" value="Genomic_DNA"/>
</dbReference>
<evidence type="ECO:0000313" key="4">
    <source>
        <dbReference type="EMBL" id="QVL34541.1"/>
    </source>
</evidence>
<evidence type="ECO:0000259" key="3">
    <source>
        <dbReference type="Pfam" id="PF25954"/>
    </source>
</evidence>
<comment type="similarity">
    <text evidence="1">Belongs to the membrane fusion protein (MFP) (TC 8.A.1) family.</text>
</comment>
<name>A0A8E6F0H5_9BACT</name>
<accession>A0A8E6F0H5</accession>
<evidence type="ECO:0000313" key="5">
    <source>
        <dbReference type="Proteomes" id="UP000676194"/>
    </source>
</evidence>
<dbReference type="GO" id="GO:0015562">
    <property type="term" value="F:efflux transmembrane transporter activity"/>
    <property type="evidence" value="ECO:0007669"/>
    <property type="project" value="TreeGrafter"/>
</dbReference>
<reference evidence="4" key="1">
    <citation type="submission" date="2021-05" db="EMBL/GenBank/DDBJ databases">
        <title>Complete genome sequence of the cellulolytic planctomycete Telmatocola sphagniphila SP2T and characterization of the first cellulase from planctomycetes.</title>
        <authorList>
            <person name="Rakitin A.L."/>
            <person name="Beletsky A.V."/>
            <person name="Naumoff D.G."/>
            <person name="Kulichevskaya I.S."/>
            <person name="Mardanov A.V."/>
            <person name="Ravin N.V."/>
            <person name="Dedysh S.N."/>
        </authorList>
    </citation>
    <scope>NUCLEOTIDE SEQUENCE</scope>
    <source>
        <strain evidence="4">SP2T</strain>
    </source>
</reference>
<organism evidence="4 5">
    <name type="scientific">Telmatocola sphagniphila</name>
    <dbReference type="NCBI Taxonomy" id="1123043"/>
    <lineage>
        <taxon>Bacteria</taxon>
        <taxon>Pseudomonadati</taxon>
        <taxon>Planctomycetota</taxon>
        <taxon>Planctomycetia</taxon>
        <taxon>Gemmatales</taxon>
        <taxon>Gemmataceae</taxon>
    </lineage>
</organism>
<dbReference type="Proteomes" id="UP000676194">
    <property type="component" value="Chromosome"/>
</dbReference>